<dbReference type="PROSITE" id="PS00737">
    <property type="entry name" value="THIOLASE_2"/>
    <property type="match status" value="1"/>
</dbReference>
<dbReference type="InterPro" id="IPR020615">
    <property type="entry name" value="Thiolase_acyl_enz_int_AS"/>
</dbReference>
<dbReference type="PIRSF" id="PIRSF000429">
    <property type="entry name" value="Ac-CoA_Ac_transf"/>
    <property type="match status" value="1"/>
</dbReference>
<dbReference type="PROSITE" id="PS00098">
    <property type="entry name" value="THIOLASE_1"/>
    <property type="match status" value="1"/>
</dbReference>
<feature type="domain" description="Thiolase N-terminal" evidence="4">
    <location>
        <begin position="4"/>
        <end position="260"/>
    </location>
</feature>
<dbReference type="PANTHER" id="PTHR18919">
    <property type="entry name" value="ACETYL-COA C-ACYLTRANSFERASE"/>
    <property type="match status" value="1"/>
</dbReference>
<keyword evidence="3 6" id="KW-0012">Acyltransferase</keyword>
<dbReference type="InterPro" id="IPR020610">
    <property type="entry name" value="Thiolase_AS"/>
</dbReference>
<dbReference type="InterPro" id="IPR002155">
    <property type="entry name" value="Thiolase"/>
</dbReference>
<reference evidence="6" key="1">
    <citation type="submission" date="2016-10" db="EMBL/GenBank/DDBJ databases">
        <title>Sequence of Gallionella enrichment culture.</title>
        <authorList>
            <person name="Poehlein A."/>
            <person name="Muehling M."/>
            <person name="Daniel R."/>
        </authorList>
    </citation>
    <scope>NUCLEOTIDE SEQUENCE</scope>
</reference>
<dbReference type="InterPro" id="IPR016039">
    <property type="entry name" value="Thiolase-like"/>
</dbReference>
<comment type="similarity">
    <text evidence="1">Belongs to the thiolase-like superfamily. Thiolase family.</text>
</comment>
<dbReference type="CDD" id="cd00751">
    <property type="entry name" value="thiolase"/>
    <property type="match status" value="1"/>
</dbReference>
<evidence type="ECO:0000259" key="5">
    <source>
        <dbReference type="Pfam" id="PF02803"/>
    </source>
</evidence>
<keyword evidence="2 6" id="KW-0808">Transferase</keyword>
<dbReference type="PANTHER" id="PTHR18919:SF107">
    <property type="entry name" value="ACETYL-COA ACETYLTRANSFERASE, CYTOSOLIC"/>
    <property type="match status" value="1"/>
</dbReference>
<organism evidence="6">
    <name type="scientific">mine drainage metagenome</name>
    <dbReference type="NCBI Taxonomy" id="410659"/>
    <lineage>
        <taxon>unclassified sequences</taxon>
        <taxon>metagenomes</taxon>
        <taxon>ecological metagenomes</taxon>
    </lineage>
</organism>
<protein>
    <submittedName>
        <fullName evidence="6">Acetyl-CoA acetyltransferase</fullName>
        <ecNumber evidence="6">2.3.1.9</ecNumber>
    </submittedName>
</protein>
<dbReference type="EC" id="2.3.1.9" evidence="6"/>
<dbReference type="AlphaFoldDB" id="A0A1J5Q6I0"/>
<gene>
    <name evidence="6" type="primary">phbA_5</name>
    <name evidence="6" type="ORF">GALL_389370</name>
</gene>
<evidence type="ECO:0000256" key="1">
    <source>
        <dbReference type="ARBA" id="ARBA00010982"/>
    </source>
</evidence>
<dbReference type="Pfam" id="PF02803">
    <property type="entry name" value="Thiolase_C"/>
    <property type="match status" value="1"/>
</dbReference>
<dbReference type="EMBL" id="MLJW01001234">
    <property type="protein sequence ID" value="OIQ79329.1"/>
    <property type="molecule type" value="Genomic_DNA"/>
</dbReference>
<dbReference type="InterPro" id="IPR020617">
    <property type="entry name" value="Thiolase_C"/>
</dbReference>
<accession>A0A1J5Q6I0</accession>
<comment type="caution">
    <text evidence="6">The sequence shown here is derived from an EMBL/GenBank/DDBJ whole genome shotgun (WGS) entry which is preliminary data.</text>
</comment>
<proteinExistence type="inferred from homology"/>
<evidence type="ECO:0000313" key="6">
    <source>
        <dbReference type="EMBL" id="OIQ79329.1"/>
    </source>
</evidence>
<dbReference type="GO" id="GO:0003985">
    <property type="term" value="F:acetyl-CoA C-acetyltransferase activity"/>
    <property type="evidence" value="ECO:0007669"/>
    <property type="project" value="UniProtKB-EC"/>
</dbReference>
<dbReference type="FunFam" id="3.40.47.10:FF:000010">
    <property type="entry name" value="Acetyl-CoA acetyltransferase (Thiolase)"/>
    <property type="match status" value="1"/>
</dbReference>
<dbReference type="Gene3D" id="3.40.47.10">
    <property type="match status" value="2"/>
</dbReference>
<dbReference type="PROSITE" id="PS00099">
    <property type="entry name" value="THIOLASE_3"/>
    <property type="match status" value="1"/>
</dbReference>
<dbReference type="Pfam" id="PF00108">
    <property type="entry name" value="Thiolase_N"/>
    <property type="match status" value="1"/>
</dbReference>
<evidence type="ECO:0000256" key="3">
    <source>
        <dbReference type="ARBA" id="ARBA00023315"/>
    </source>
</evidence>
<feature type="domain" description="Thiolase C-terminal" evidence="5">
    <location>
        <begin position="268"/>
        <end position="389"/>
    </location>
</feature>
<evidence type="ECO:0000256" key="2">
    <source>
        <dbReference type="ARBA" id="ARBA00022679"/>
    </source>
</evidence>
<dbReference type="InterPro" id="IPR020616">
    <property type="entry name" value="Thiolase_N"/>
</dbReference>
<dbReference type="InterPro" id="IPR020613">
    <property type="entry name" value="Thiolase_CS"/>
</dbReference>
<dbReference type="SUPFAM" id="SSF53901">
    <property type="entry name" value="Thiolase-like"/>
    <property type="match status" value="2"/>
</dbReference>
<name>A0A1J5Q6I0_9ZZZZ</name>
<sequence length="391" mass="40497">MTNVVIVSAARTAVGSFNGAFANTPAHELGAAVLTEVVARAGIEKAEVSETILGQVLTAGQGQNPARQAHINAGLPIESSAWSINQVCGSGLRAVALAAQHIQLGDAAIVAAGGQESMSLSPHVAHLRAGTKMGDMKFIDSMIRDGLWDAFNGYHMGQTAENVAQQWQISREMQDAFAVASQNKAEAAQKAGKFKDEIAAFTIKTRKGDVIVDADEYIRHGSTLDAMTKLRPAFTKDGTVTAGNASGLNDGAAAVLMMSAAEAERRGLKPLARIASYATAGVDPSIMGVGPIAASRKALAKAGWKAEDLDLIEANEAFAAQACAVNKDMGWDTSKVNVNGGAIAIGHPIGASGARILNTLLFEMARRDAKKGLATLCIGGGMGVAVCFARD</sequence>
<evidence type="ECO:0000259" key="4">
    <source>
        <dbReference type="Pfam" id="PF00108"/>
    </source>
</evidence>
<dbReference type="NCBIfam" id="TIGR01930">
    <property type="entry name" value="AcCoA-C-Actrans"/>
    <property type="match status" value="1"/>
</dbReference>